<dbReference type="AlphaFoldDB" id="A0A5D8QH13"/>
<gene>
    <name evidence="1" type="ORF">FWJ32_04575</name>
</gene>
<accession>A0A5D8QH13</accession>
<evidence type="ECO:0000313" key="1">
    <source>
        <dbReference type="EMBL" id="TZE82558.1"/>
    </source>
</evidence>
<reference evidence="1 2" key="1">
    <citation type="submission" date="2019-08" db="EMBL/GenBank/DDBJ databases">
        <title>Calorimonas adulescens gen. nov., sp. nov., an anaerobic thermophilic bacterium from Sakhalin hot spring.</title>
        <authorList>
            <person name="Khomyakova M.A."/>
            <person name="Merkel A.Y."/>
            <person name="Novikov A."/>
            <person name="Bonch-Osmolovskaya E.A."/>
            <person name="Slobodkin A.I."/>
        </authorList>
    </citation>
    <scope>NUCLEOTIDE SEQUENCE [LARGE SCALE GENOMIC DNA]</scope>
    <source>
        <strain evidence="1 2">A05MB</strain>
    </source>
</reference>
<dbReference type="RefSeq" id="WP_149544797.1">
    <property type="nucleotide sequence ID" value="NZ_VTPS01000005.1"/>
</dbReference>
<evidence type="ECO:0000313" key="2">
    <source>
        <dbReference type="Proteomes" id="UP000322976"/>
    </source>
</evidence>
<organism evidence="1 2">
    <name type="scientific">Calorimonas adulescens</name>
    <dbReference type="NCBI Taxonomy" id="2606906"/>
    <lineage>
        <taxon>Bacteria</taxon>
        <taxon>Bacillati</taxon>
        <taxon>Bacillota</taxon>
        <taxon>Clostridia</taxon>
        <taxon>Thermoanaerobacterales</taxon>
        <taxon>Thermoanaerobacteraceae</taxon>
        <taxon>Calorimonas</taxon>
    </lineage>
</organism>
<dbReference type="EMBL" id="VTPS01000005">
    <property type="protein sequence ID" value="TZE82558.1"/>
    <property type="molecule type" value="Genomic_DNA"/>
</dbReference>
<protein>
    <submittedName>
        <fullName evidence="1">Uncharacterized protein</fullName>
    </submittedName>
</protein>
<dbReference type="Proteomes" id="UP000322976">
    <property type="component" value="Unassembled WGS sequence"/>
</dbReference>
<name>A0A5D8QH13_9THEO</name>
<keyword evidence="2" id="KW-1185">Reference proteome</keyword>
<sequence>MKNKLLILCVVIALILAALYFIFGSAIFREGNPIPIFRGIINLLLSNNNVVPIDSARYITKTDGGADSIISFIESKGFKYRGQYNGGYVFQKQNNSMTSTISISDTQYSKYFTIWKTIPGSLSE</sequence>
<proteinExistence type="predicted"/>
<comment type="caution">
    <text evidence="1">The sequence shown here is derived from an EMBL/GenBank/DDBJ whole genome shotgun (WGS) entry which is preliminary data.</text>
</comment>